<evidence type="ECO:0000256" key="4">
    <source>
        <dbReference type="SAM" id="Coils"/>
    </source>
</evidence>
<dbReference type="InterPro" id="IPR015927">
    <property type="entry name" value="Peptidase_S24_S26A/B/C"/>
</dbReference>
<gene>
    <name evidence="6" type="ORF">F0145_23720</name>
</gene>
<dbReference type="GO" id="GO:0003677">
    <property type="term" value="F:DNA binding"/>
    <property type="evidence" value="ECO:0007669"/>
    <property type="project" value="UniProtKB-KW"/>
</dbReference>
<dbReference type="Gene3D" id="1.10.260.40">
    <property type="entry name" value="lambda repressor-like DNA-binding domains"/>
    <property type="match status" value="1"/>
</dbReference>
<keyword evidence="3" id="KW-0804">Transcription</keyword>
<keyword evidence="1" id="KW-0805">Transcription regulation</keyword>
<dbReference type="PANTHER" id="PTHR40661:SF3">
    <property type="entry name" value="FELS-1 PROPHAGE TRANSCRIPTIONAL REGULATOR"/>
    <property type="match status" value="1"/>
</dbReference>
<protein>
    <recommendedName>
        <fullName evidence="5">Peptidase S24/S26A/S26B/S26C domain-containing protein</fullName>
    </recommendedName>
</protein>
<evidence type="ECO:0000313" key="7">
    <source>
        <dbReference type="Proteomes" id="UP000323426"/>
    </source>
</evidence>
<reference evidence="6 7" key="1">
    <citation type="submission" date="2019-09" db="EMBL/GenBank/DDBJ databases">
        <title>Genome sequence and assembly of Adhaeribacter sp.</title>
        <authorList>
            <person name="Chhetri G."/>
        </authorList>
    </citation>
    <scope>NUCLEOTIDE SEQUENCE [LARGE SCALE GENOMIC DNA]</scope>
    <source>
        <strain evidence="6 7">DK36</strain>
    </source>
</reference>
<accession>A0A5M6CX44</accession>
<dbReference type="Proteomes" id="UP000323426">
    <property type="component" value="Unassembled WGS sequence"/>
</dbReference>
<dbReference type="Pfam" id="PF00717">
    <property type="entry name" value="Peptidase_S24"/>
    <property type="match status" value="1"/>
</dbReference>
<organism evidence="6 7">
    <name type="scientific">Adhaeribacter rhizoryzae</name>
    <dbReference type="NCBI Taxonomy" id="2607907"/>
    <lineage>
        <taxon>Bacteria</taxon>
        <taxon>Pseudomonadati</taxon>
        <taxon>Bacteroidota</taxon>
        <taxon>Cytophagia</taxon>
        <taxon>Cytophagales</taxon>
        <taxon>Hymenobacteraceae</taxon>
        <taxon>Adhaeribacter</taxon>
    </lineage>
</organism>
<dbReference type="InterPro" id="IPR010982">
    <property type="entry name" value="Lambda_DNA-bd_dom_sf"/>
</dbReference>
<dbReference type="CDD" id="cd06462">
    <property type="entry name" value="Peptidase_S24_S26"/>
    <property type="match status" value="1"/>
</dbReference>
<dbReference type="Gene3D" id="2.10.109.10">
    <property type="entry name" value="Umud Fragment, subunit A"/>
    <property type="match status" value="1"/>
</dbReference>
<evidence type="ECO:0000256" key="1">
    <source>
        <dbReference type="ARBA" id="ARBA00023015"/>
    </source>
</evidence>
<feature type="coiled-coil region" evidence="4">
    <location>
        <begin position="240"/>
        <end position="274"/>
    </location>
</feature>
<keyword evidence="4" id="KW-0175">Coiled coil</keyword>
<evidence type="ECO:0000256" key="2">
    <source>
        <dbReference type="ARBA" id="ARBA00023125"/>
    </source>
</evidence>
<dbReference type="SUPFAM" id="SSF51306">
    <property type="entry name" value="LexA/Signal peptidase"/>
    <property type="match status" value="1"/>
</dbReference>
<keyword evidence="7" id="KW-1185">Reference proteome</keyword>
<sequence length="275" mass="32029">MKERLLKLIEALGMNVLSFSKYIGVSDGTTRMYTTRGSKPGSDYLEKIILANDRINIEWLLTGRGEMFRPDSSTLTKQTPAATVKPNQIIHINQDNENGIIIPMIDQKAAANYLSGYTSQQYYNELAHTTLPPYMAKGGIHFWLQVKGDSMETTFYDGDWLLCEQIPRENWLDLKDYDVHVVVSNDRGVQVKRLKNRLKKGFIRCRSDNRAHKPYSLVYDDILEIWRVKWYLSNYMPNRNEDLFNKVDALEENLEDVRTLTESLMKQLHEIQQKK</sequence>
<evidence type="ECO:0000313" key="6">
    <source>
        <dbReference type="EMBL" id="KAA5539798.1"/>
    </source>
</evidence>
<dbReference type="InterPro" id="IPR036286">
    <property type="entry name" value="LexA/Signal_pep-like_sf"/>
</dbReference>
<dbReference type="EMBL" id="VWSF01000030">
    <property type="protein sequence ID" value="KAA5539798.1"/>
    <property type="molecule type" value="Genomic_DNA"/>
</dbReference>
<dbReference type="AlphaFoldDB" id="A0A5M6CX44"/>
<dbReference type="RefSeq" id="WP_150092728.1">
    <property type="nucleotide sequence ID" value="NZ_VWSF01000030.1"/>
</dbReference>
<comment type="caution">
    <text evidence="6">The sequence shown here is derived from an EMBL/GenBank/DDBJ whole genome shotgun (WGS) entry which is preliminary data.</text>
</comment>
<name>A0A5M6CX44_9BACT</name>
<proteinExistence type="predicted"/>
<dbReference type="PANTHER" id="PTHR40661">
    <property type="match status" value="1"/>
</dbReference>
<evidence type="ECO:0000256" key="3">
    <source>
        <dbReference type="ARBA" id="ARBA00023163"/>
    </source>
</evidence>
<feature type="domain" description="Peptidase S24/S26A/S26B/S26C" evidence="5">
    <location>
        <begin position="119"/>
        <end position="222"/>
    </location>
</feature>
<keyword evidence="2" id="KW-0238">DNA-binding</keyword>
<evidence type="ECO:0000259" key="5">
    <source>
        <dbReference type="Pfam" id="PF00717"/>
    </source>
</evidence>